<dbReference type="PROSITE" id="PS50995">
    <property type="entry name" value="HTH_MARR_2"/>
    <property type="match status" value="1"/>
</dbReference>
<keyword evidence="2" id="KW-0238">DNA-binding</keyword>
<evidence type="ECO:0000313" key="5">
    <source>
        <dbReference type="EMBL" id="MEJ2903134.1"/>
    </source>
</evidence>
<keyword evidence="6" id="KW-1185">Reference proteome</keyword>
<protein>
    <submittedName>
        <fullName evidence="5">MarR family transcriptional regulator</fullName>
    </submittedName>
</protein>
<reference evidence="5 6" key="1">
    <citation type="submission" date="2024-03" db="EMBL/GenBank/DDBJ databases">
        <title>Sequence of Lycoming College Course Isolates.</title>
        <authorList>
            <person name="Plotts O."/>
            <person name="Newman J."/>
        </authorList>
    </citation>
    <scope>NUCLEOTIDE SEQUENCE [LARGE SCALE GENOMIC DNA]</scope>
    <source>
        <strain evidence="5 6">CJB-3</strain>
    </source>
</reference>
<dbReference type="InterPro" id="IPR000835">
    <property type="entry name" value="HTH_MarR-typ"/>
</dbReference>
<dbReference type="PRINTS" id="PR00598">
    <property type="entry name" value="HTHMARR"/>
</dbReference>
<dbReference type="InterPro" id="IPR036390">
    <property type="entry name" value="WH_DNA-bd_sf"/>
</dbReference>
<proteinExistence type="predicted"/>
<evidence type="ECO:0000259" key="4">
    <source>
        <dbReference type="PROSITE" id="PS50995"/>
    </source>
</evidence>
<evidence type="ECO:0000256" key="2">
    <source>
        <dbReference type="ARBA" id="ARBA00023125"/>
    </source>
</evidence>
<dbReference type="InterPro" id="IPR036388">
    <property type="entry name" value="WH-like_DNA-bd_sf"/>
</dbReference>
<feature type="domain" description="HTH marR-type" evidence="4">
    <location>
        <begin position="4"/>
        <end position="145"/>
    </location>
</feature>
<dbReference type="EMBL" id="JBBEUB010000003">
    <property type="protein sequence ID" value="MEJ2903134.1"/>
    <property type="molecule type" value="Genomic_DNA"/>
</dbReference>
<dbReference type="PROSITE" id="PS01117">
    <property type="entry name" value="HTH_MARR_1"/>
    <property type="match status" value="1"/>
</dbReference>
<dbReference type="Proteomes" id="UP001378956">
    <property type="component" value="Unassembled WGS sequence"/>
</dbReference>
<dbReference type="RefSeq" id="WP_172659711.1">
    <property type="nucleotide sequence ID" value="NZ_CBFGNQ010000001.1"/>
</dbReference>
<name>A0ABU8NLM6_9SPHI</name>
<dbReference type="SMART" id="SM00347">
    <property type="entry name" value="HTH_MARR"/>
    <property type="match status" value="1"/>
</dbReference>
<keyword evidence="1" id="KW-0805">Transcription regulation</keyword>
<dbReference type="Gene3D" id="1.10.10.10">
    <property type="entry name" value="Winged helix-like DNA-binding domain superfamily/Winged helix DNA-binding domain"/>
    <property type="match status" value="1"/>
</dbReference>
<gene>
    <name evidence="5" type="ORF">WAE58_11890</name>
</gene>
<dbReference type="SUPFAM" id="SSF46785">
    <property type="entry name" value="Winged helix' DNA-binding domain"/>
    <property type="match status" value="1"/>
</dbReference>
<organism evidence="5 6">
    <name type="scientific">Pedobacter panaciterrae</name>
    <dbReference type="NCBI Taxonomy" id="363849"/>
    <lineage>
        <taxon>Bacteria</taxon>
        <taxon>Pseudomonadati</taxon>
        <taxon>Bacteroidota</taxon>
        <taxon>Sphingobacteriia</taxon>
        <taxon>Sphingobacteriales</taxon>
        <taxon>Sphingobacteriaceae</taxon>
        <taxon>Pedobacter</taxon>
    </lineage>
</organism>
<sequence>MNSKASLALELGRAVIEMRSRSRQFIQARIKENQLNITYEMLEVLMCLWEKDGINQQEIADRIIKEKASMTYLLDNLVKRDLVNRMPDGNDRRNNLIHLTKQGKDLQEKLLPWAMEMYTAASIDLTEEDIIASTLLIKQLTKNIQ</sequence>
<dbReference type="PANTHER" id="PTHR33164:SF64">
    <property type="entry name" value="TRANSCRIPTIONAL REGULATOR SLYA"/>
    <property type="match status" value="1"/>
</dbReference>
<dbReference type="InterPro" id="IPR023187">
    <property type="entry name" value="Tscrpt_reg_MarR-type_CS"/>
</dbReference>
<evidence type="ECO:0000313" key="6">
    <source>
        <dbReference type="Proteomes" id="UP001378956"/>
    </source>
</evidence>
<dbReference type="Pfam" id="PF01047">
    <property type="entry name" value="MarR"/>
    <property type="match status" value="1"/>
</dbReference>
<keyword evidence="3" id="KW-0804">Transcription</keyword>
<evidence type="ECO:0000256" key="3">
    <source>
        <dbReference type="ARBA" id="ARBA00023163"/>
    </source>
</evidence>
<comment type="caution">
    <text evidence="5">The sequence shown here is derived from an EMBL/GenBank/DDBJ whole genome shotgun (WGS) entry which is preliminary data.</text>
</comment>
<dbReference type="PANTHER" id="PTHR33164">
    <property type="entry name" value="TRANSCRIPTIONAL REGULATOR, MARR FAMILY"/>
    <property type="match status" value="1"/>
</dbReference>
<evidence type="ECO:0000256" key="1">
    <source>
        <dbReference type="ARBA" id="ARBA00023015"/>
    </source>
</evidence>
<accession>A0ABU8NLM6</accession>
<dbReference type="InterPro" id="IPR039422">
    <property type="entry name" value="MarR/SlyA-like"/>
</dbReference>